<keyword evidence="1" id="KW-1133">Transmembrane helix</keyword>
<keyword evidence="4" id="KW-1185">Reference proteome</keyword>
<dbReference type="RefSeq" id="WP_208260969.1">
    <property type="nucleotide sequence ID" value="NZ_JAGEOJ010000018.1"/>
</dbReference>
<name>A0A939T4T6_9ACTN</name>
<evidence type="ECO:0000313" key="4">
    <source>
        <dbReference type="Proteomes" id="UP000669179"/>
    </source>
</evidence>
<evidence type="ECO:0000256" key="1">
    <source>
        <dbReference type="SAM" id="Phobius"/>
    </source>
</evidence>
<proteinExistence type="predicted"/>
<dbReference type="Gene3D" id="3.40.50.300">
    <property type="entry name" value="P-loop containing nucleotide triphosphate hydrolases"/>
    <property type="match status" value="1"/>
</dbReference>
<dbReference type="InterPro" id="IPR027417">
    <property type="entry name" value="P-loop_NTPase"/>
</dbReference>
<protein>
    <submittedName>
        <fullName evidence="3">NACHT domain-containing protein</fullName>
    </submittedName>
</protein>
<feature type="transmembrane region" description="Helical" evidence="1">
    <location>
        <begin position="609"/>
        <end position="629"/>
    </location>
</feature>
<evidence type="ECO:0000259" key="2">
    <source>
        <dbReference type="PROSITE" id="PS50837"/>
    </source>
</evidence>
<dbReference type="PROSITE" id="PS50837">
    <property type="entry name" value="NACHT"/>
    <property type="match status" value="1"/>
</dbReference>
<evidence type="ECO:0000313" key="3">
    <source>
        <dbReference type="EMBL" id="MBO2452946.1"/>
    </source>
</evidence>
<feature type="transmembrane region" description="Helical" evidence="1">
    <location>
        <begin position="509"/>
        <end position="530"/>
    </location>
</feature>
<feature type="domain" description="NACHT" evidence="2">
    <location>
        <begin position="138"/>
        <end position="226"/>
    </location>
</feature>
<feature type="transmembrane region" description="Helical" evidence="1">
    <location>
        <begin position="29"/>
        <end position="47"/>
    </location>
</feature>
<sequence length="784" mass="85572">MAITASVVFVLIVLFVMVGLDVADKLSSVFAMLAGLPVFAYTVYRDVSRGAAPGREAEDDAFRRLGTAVRKQWEDEAAIRSLWSPKPIRIRWSTTRRPVQASASAILGEDAVGGRPLRVRASGEGEDLAAAVRALPARQLVVIGEPGSGKTALAMRLVVNLLEHPGPDEPLPVLLPLSSWDLEVPLDAWMAERLVEDHDFLRSGAVAGRLIEDGRIMPVLDGLDEMDAALMPKAIKLIDQAVGDDRPLVVTCRSAEFENAVTASNRFFRRALVVELEPVELDDAVAFLRRMPRDGDERWAEVISWLREHPEGALAQALETPLMVDLLRDVYEDPDTDPKELFTDERFTEREAVEEHLLDRFVPAVYSEFHPDRRYTARQAGKWLGFLAVQLCWQGTRDLAWWRLRSPIVSVAAGLVVGFGGWLMASIPFGFWAGLLTATTTGVAAAVAAQYRWTDVAMDERRAADQRSILRRNLAASALVVAFAGAAVGGLIGFFFLGQGYEPSRFAGYLVTWAVLFGLGSGLSTAWGSYQLSRAWFALTGRIPFRLMTFVDHAHRRGVLRRAGAIHQFRHARLQDHLSGGTPFSQPADDREPAAERASQWWLSSVSRLAAVGLVTVLTLVIVAAASTVSGVDVVAGTRPKAELQENPTCDHQSNTNCTSTQVLTWRLAPGSAPQTTVFHVGKADSGRPVTSFGGSLSAGGCPGVDLRMTLVVNGERRTVSTARQGNRNFPDLGGLESKIGDRFAFTFQRLDSKPCDAKVVWTGPAAIRATLTRLRDRFGGTDS</sequence>
<comment type="caution">
    <text evidence="3">The sequence shown here is derived from an EMBL/GenBank/DDBJ whole genome shotgun (WGS) entry which is preliminary data.</text>
</comment>
<feature type="transmembrane region" description="Helical" evidence="1">
    <location>
        <begin position="431"/>
        <end position="453"/>
    </location>
</feature>
<feature type="transmembrane region" description="Helical" evidence="1">
    <location>
        <begin position="474"/>
        <end position="497"/>
    </location>
</feature>
<keyword evidence="1" id="KW-0812">Transmembrane</keyword>
<gene>
    <name evidence="3" type="ORF">J4573_38050</name>
</gene>
<organism evidence="3 4">
    <name type="scientific">Actinomadura barringtoniae</name>
    <dbReference type="NCBI Taxonomy" id="1427535"/>
    <lineage>
        <taxon>Bacteria</taxon>
        <taxon>Bacillati</taxon>
        <taxon>Actinomycetota</taxon>
        <taxon>Actinomycetes</taxon>
        <taxon>Streptosporangiales</taxon>
        <taxon>Thermomonosporaceae</taxon>
        <taxon>Actinomadura</taxon>
    </lineage>
</organism>
<dbReference type="SUPFAM" id="SSF52540">
    <property type="entry name" value="P-loop containing nucleoside triphosphate hydrolases"/>
    <property type="match status" value="1"/>
</dbReference>
<accession>A0A939T4T6</accession>
<dbReference type="Proteomes" id="UP000669179">
    <property type="component" value="Unassembled WGS sequence"/>
</dbReference>
<dbReference type="AlphaFoldDB" id="A0A939T4T6"/>
<dbReference type="EMBL" id="JAGEOJ010000018">
    <property type="protein sequence ID" value="MBO2452946.1"/>
    <property type="molecule type" value="Genomic_DNA"/>
</dbReference>
<keyword evidence="1" id="KW-0472">Membrane</keyword>
<feature type="transmembrane region" description="Helical" evidence="1">
    <location>
        <begin position="407"/>
        <end position="425"/>
    </location>
</feature>
<reference evidence="3" key="1">
    <citation type="submission" date="2021-03" db="EMBL/GenBank/DDBJ databases">
        <authorList>
            <person name="Kanchanasin P."/>
            <person name="Saeng-In P."/>
            <person name="Phongsopitanun W."/>
            <person name="Yuki M."/>
            <person name="Kudo T."/>
            <person name="Ohkuma M."/>
            <person name="Tanasupawat S."/>
        </authorList>
    </citation>
    <scope>NUCLEOTIDE SEQUENCE</scope>
    <source>
        <strain evidence="3">GKU 128</strain>
    </source>
</reference>
<dbReference type="Pfam" id="PF05729">
    <property type="entry name" value="NACHT"/>
    <property type="match status" value="1"/>
</dbReference>
<dbReference type="InterPro" id="IPR007111">
    <property type="entry name" value="NACHT_NTPase"/>
</dbReference>